<name>A0ABZ2MLM4_9MICO</name>
<organism evidence="2 3">
    <name type="scientific">Janibacter alittae</name>
    <dbReference type="NCBI Taxonomy" id="3115209"/>
    <lineage>
        <taxon>Bacteria</taxon>
        <taxon>Bacillati</taxon>
        <taxon>Actinomycetota</taxon>
        <taxon>Actinomycetes</taxon>
        <taxon>Micrococcales</taxon>
        <taxon>Intrasporangiaceae</taxon>
        <taxon>Janibacter</taxon>
    </lineage>
</organism>
<feature type="compositionally biased region" description="Basic and acidic residues" evidence="1">
    <location>
        <begin position="115"/>
        <end position="137"/>
    </location>
</feature>
<sequence>MAASVPASRNVVDADGHVIRVYDLYHRTDPAAARAILASGRFESHCQNTHEAYFTNVADGRNARRYGDAVVHVQVPTVVAVPDEKFKDGEIFYRVPVPELSRDRILGATSTETPETDRPGERPPHEPSRGALEERRQLGMTAPPGYRLNP</sequence>
<keyword evidence="3" id="KW-1185">Reference proteome</keyword>
<protein>
    <submittedName>
        <fullName evidence="2">Uncharacterized protein</fullName>
    </submittedName>
</protein>
<dbReference type="EMBL" id="CP144913">
    <property type="protein sequence ID" value="WXB77940.1"/>
    <property type="molecule type" value="Genomic_DNA"/>
</dbReference>
<feature type="region of interest" description="Disordered" evidence="1">
    <location>
        <begin position="103"/>
        <end position="150"/>
    </location>
</feature>
<evidence type="ECO:0000256" key="1">
    <source>
        <dbReference type="SAM" id="MobiDB-lite"/>
    </source>
</evidence>
<accession>A0ABZ2MLM4</accession>
<evidence type="ECO:0000313" key="3">
    <source>
        <dbReference type="Proteomes" id="UP001382727"/>
    </source>
</evidence>
<gene>
    <name evidence="2" type="ORF">V1351_07685</name>
</gene>
<evidence type="ECO:0000313" key="2">
    <source>
        <dbReference type="EMBL" id="WXB77940.1"/>
    </source>
</evidence>
<reference evidence="2 3" key="1">
    <citation type="submission" date="2024-02" db="EMBL/GenBank/DDBJ databases">
        <title>Janibacter sp. nov., isolated from gut of marine sandworm.</title>
        <authorList>
            <person name="Kim B."/>
            <person name="Jun M.O."/>
            <person name="Shin N.-R."/>
        </authorList>
    </citation>
    <scope>NUCLEOTIDE SEQUENCE [LARGE SCALE GENOMIC DNA]</scope>
    <source>
        <strain evidence="2 3">A1S7</strain>
    </source>
</reference>
<dbReference type="Proteomes" id="UP001382727">
    <property type="component" value="Chromosome"/>
</dbReference>
<proteinExistence type="predicted"/>
<dbReference type="RefSeq" id="WP_338752285.1">
    <property type="nucleotide sequence ID" value="NZ_CP144913.1"/>
</dbReference>